<dbReference type="AlphaFoldDB" id="A0A8R1Y3Y6"/>
<evidence type="ECO:0000256" key="3">
    <source>
        <dbReference type="ARBA" id="ARBA00022989"/>
    </source>
</evidence>
<feature type="transmembrane region" description="Helical" evidence="5">
    <location>
        <begin position="502"/>
        <end position="519"/>
    </location>
</feature>
<dbReference type="Pfam" id="PF07690">
    <property type="entry name" value="MFS_1"/>
    <property type="match status" value="1"/>
</dbReference>
<dbReference type="Gene3D" id="1.20.1250.20">
    <property type="entry name" value="MFS general substrate transporter like domains"/>
    <property type="match status" value="1"/>
</dbReference>
<dbReference type="InterPro" id="IPR036259">
    <property type="entry name" value="MFS_trans_sf"/>
</dbReference>
<dbReference type="InterPro" id="IPR011701">
    <property type="entry name" value="MFS"/>
</dbReference>
<dbReference type="GO" id="GO:0022857">
    <property type="term" value="F:transmembrane transporter activity"/>
    <property type="evidence" value="ECO:0007669"/>
    <property type="project" value="InterPro"/>
</dbReference>
<dbReference type="CDD" id="cd17317">
    <property type="entry name" value="MFS_SLC22"/>
    <property type="match status" value="1"/>
</dbReference>
<dbReference type="Proteomes" id="UP000024404">
    <property type="component" value="Unassembled WGS sequence"/>
</dbReference>
<dbReference type="GO" id="GO:0016020">
    <property type="term" value="C:membrane"/>
    <property type="evidence" value="ECO:0007669"/>
    <property type="project" value="UniProtKB-SubCell"/>
</dbReference>
<feature type="transmembrane region" description="Helical" evidence="5">
    <location>
        <begin position="413"/>
        <end position="434"/>
    </location>
</feature>
<dbReference type="PANTHER" id="PTHR24064">
    <property type="entry name" value="SOLUTE CARRIER FAMILY 22 MEMBER"/>
    <property type="match status" value="1"/>
</dbReference>
<protein>
    <submittedName>
        <fullName evidence="7">MFS domain-containing protein</fullName>
    </submittedName>
</protein>
<name>A0A8R1Y3Y6_ONCVO</name>
<evidence type="ECO:0000256" key="1">
    <source>
        <dbReference type="ARBA" id="ARBA00004141"/>
    </source>
</evidence>
<evidence type="ECO:0000256" key="4">
    <source>
        <dbReference type="ARBA" id="ARBA00023136"/>
    </source>
</evidence>
<keyword evidence="8" id="KW-1185">Reference proteome</keyword>
<sequence>MNEQIDIMKNETCNFIFNGTKELSSTTDRIPEVSTTSITKKPRLDPEKLLSAYGKYGKYQMRTYILLTLPAFFYSSQMLIMGFITHAPSFQCIIDLPNSSSSSIYQVLDKCHVLELKTRKKIQCSEIPNSTYLYKEEVPFSTINSEFDLVCNDEYWAEHSSSLFMLGALLIPVFTHLSDLYGRRKLFLFTLWVASITAIACSMAPTIITFLACRFILGVATAGIYAVIWIMCCESVAIEFRSLIPVAYTVAWVLGIMLVGILRIWILNWRWLYFTISIPSILSVFYYWLLPESPYWSISHNKQHAIEQYIENACHYNKVNIDVSKCEMDLQQPDEQHGSRSIMDILRHKVALFHLIVQCYVVAAMNISYWGMALLSTTLSEDSYTGYFLSGLIELPGGLLAVVFLLKFGRRSISIWSFFMQSLLYFMIVLFPGIGTMQMVLAVTAKFFNSFIWVAQPLMLAEMSPTTIRNTFYGIVQFFAEIGSIAAPYLPLLKNINPGAPQAAVAVFSFTAALFLLTAPETKDRPMPEDLDQFDPGCFLQMFDYRMQKKRDVLIAAKDIEETSPMTQMQPE</sequence>
<evidence type="ECO:0000259" key="6">
    <source>
        <dbReference type="PROSITE" id="PS50850"/>
    </source>
</evidence>
<keyword evidence="3 5" id="KW-1133">Transmembrane helix</keyword>
<evidence type="ECO:0000313" key="7">
    <source>
        <dbReference type="EnsemblMetazoa" id="OVOC8781.1"/>
    </source>
</evidence>
<feature type="transmembrane region" description="Helical" evidence="5">
    <location>
        <begin position="155"/>
        <end position="174"/>
    </location>
</feature>
<feature type="transmembrane region" description="Helical" evidence="5">
    <location>
        <begin position="384"/>
        <end position="406"/>
    </location>
</feature>
<dbReference type="SUPFAM" id="SSF103473">
    <property type="entry name" value="MFS general substrate transporter"/>
    <property type="match status" value="1"/>
</dbReference>
<keyword evidence="4 5" id="KW-0472">Membrane</keyword>
<feature type="transmembrane region" description="Helical" evidence="5">
    <location>
        <begin position="350"/>
        <end position="372"/>
    </location>
</feature>
<dbReference type="InterPro" id="IPR020846">
    <property type="entry name" value="MFS_dom"/>
</dbReference>
<feature type="domain" description="Major facilitator superfamily (MFS) profile" evidence="6">
    <location>
        <begin position="63"/>
        <end position="523"/>
    </location>
</feature>
<dbReference type="EMBL" id="CMVM020000250">
    <property type="status" value="NOT_ANNOTATED_CDS"/>
    <property type="molecule type" value="Genomic_DNA"/>
</dbReference>
<evidence type="ECO:0000256" key="5">
    <source>
        <dbReference type="SAM" id="Phobius"/>
    </source>
</evidence>
<feature type="transmembrane region" description="Helical" evidence="5">
    <location>
        <begin position="472"/>
        <end position="490"/>
    </location>
</feature>
<comment type="subcellular location">
    <subcellularLocation>
        <location evidence="1">Membrane</location>
        <topology evidence="1">Multi-pass membrane protein</topology>
    </subcellularLocation>
</comment>
<evidence type="ECO:0000313" key="8">
    <source>
        <dbReference type="Proteomes" id="UP000024404"/>
    </source>
</evidence>
<feature type="transmembrane region" description="Helical" evidence="5">
    <location>
        <begin position="214"/>
        <end position="231"/>
    </location>
</feature>
<feature type="transmembrane region" description="Helical" evidence="5">
    <location>
        <begin position="64"/>
        <end position="84"/>
    </location>
</feature>
<feature type="transmembrane region" description="Helical" evidence="5">
    <location>
        <begin position="271"/>
        <end position="290"/>
    </location>
</feature>
<accession>A0A8R1Y3Y6</accession>
<dbReference type="PROSITE" id="PS50850">
    <property type="entry name" value="MFS"/>
    <property type="match status" value="1"/>
</dbReference>
<reference evidence="7" key="2">
    <citation type="submission" date="2022-06" db="UniProtKB">
        <authorList>
            <consortium name="EnsemblMetazoa"/>
        </authorList>
    </citation>
    <scope>IDENTIFICATION</scope>
</reference>
<feature type="transmembrane region" description="Helical" evidence="5">
    <location>
        <begin position="243"/>
        <end position="265"/>
    </location>
</feature>
<dbReference type="EnsemblMetazoa" id="OVOC8781.1">
    <property type="protein sequence ID" value="OVOC8781.1"/>
    <property type="gene ID" value="WBGene00245590"/>
</dbReference>
<reference evidence="8" key="1">
    <citation type="submission" date="2013-10" db="EMBL/GenBank/DDBJ databases">
        <title>Genome sequencing of Onchocerca volvulus.</title>
        <authorList>
            <person name="Cotton J."/>
            <person name="Tsai J."/>
            <person name="Stanley E."/>
            <person name="Tracey A."/>
            <person name="Holroyd N."/>
            <person name="Lustigman S."/>
            <person name="Berriman M."/>
        </authorList>
    </citation>
    <scope>NUCLEOTIDE SEQUENCE</scope>
</reference>
<feature type="transmembrane region" description="Helical" evidence="5">
    <location>
        <begin position="440"/>
        <end position="460"/>
    </location>
</feature>
<feature type="transmembrane region" description="Helical" evidence="5">
    <location>
        <begin position="186"/>
        <end position="208"/>
    </location>
</feature>
<keyword evidence="2 5" id="KW-0812">Transmembrane</keyword>
<evidence type="ECO:0000256" key="2">
    <source>
        <dbReference type="ARBA" id="ARBA00022692"/>
    </source>
</evidence>
<organism evidence="7 8">
    <name type="scientific">Onchocerca volvulus</name>
    <dbReference type="NCBI Taxonomy" id="6282"/>
    <lineage>
        <taxon>Eukaryota</taxon>
        <taxon>Metazoa</taxon>
        <taxon>Ecdysozoa</taxon>
        <taxon>Nematoda</taxon>
        <taxon>Chromadorea</taxon>
        <taxon>Rhabditida</taxon>
        <taxon>Spirurina</taxon>
        <taxon>Spiruromorpha</taxon>
        <taxon>Filarioidea</taxon>
        <taxon>Onchocercidae</taxon>
        <taxon>Onchocerca</taxon>
    </lineage>
</organism>
<proteinExistence type="predicted"/>